<name>A0AAV2CSQ1_9ROSI</name>
<evidence type="ECO:0008006" key="5">
    <source>
        <dbReference type="Google" id="ProtNLM"/>
    </source>
</evidence>
<dbReference type="AlphaFoldDB" id="A0AAV2CSQ1"/>
<keyword evidence="4" id="KW-1185">Reference proteome</keyword>
<feature type="region of interest" description="Disordered" evidence="1">
    <location>
        <begin position="46"/>
        <end position="69"/>
    </location>
</feature>
<gene>
    <name evidence="3" type="ORF">LTRI10_LOCUS6847</name>
</gene>
<reference evidence="3 4" key="1">
    <citation type="submission" date="2024-04" db="EMBL/GenBank/DDBJ databases">
        <authorList>
            <person name="Fracassetti M."/>
        </authorList>
    </citation>
    <scope>NUCLEOTIDE SEQUENCE [LARGE SCALE GENOMIC DNA]</scope>
</reference>
<feature type="signal peptide" evidence="2">
    <location>
        <begin position="1"/>
        <end position="30"/>
    </location>
</feature>
<evidence type="ECO:0000256" key="2">
    <source>
        <dbReference type="SAM" id="SignalP"/>
    </source>
</evidence>
<dbReference type="Proteomes" id="UP001497516">
    <property type="component" value="Chromosome 10"/>
</dbReference>
<dbReference type="EMBL" id="OZ034814">
    <property type="protein sequence ID" value="CAL1359355.1"/>
    <property type="molecule type" value="Genomic_DNA"/>
</dbReference>
<evidence type="ECO:0000313" key="4">
    <source>
        <dbReference type="Proteomes" id="UP001497516"/>
    </source>
</evidence>
<feature type="compositionally biased region" description="Acidic residues" evidence="1">
    <location>
        <begin position="50"/>
        <end position="62"/>
    </location>
</feature>
<accession>A0AAV2CSQ1</accession>
<organism evidence="3 4">
    <name type="scientific">Linum trigynum</name>
    <dbReference type="NCBI Taxonomy" id="586398"/>
    <lineage>
        <taxon>Eukaryota</taxon>
        <taxon>Viridiplantae</taxon>
        <taxon>Streptophyta</taxon>
        <taxon>Embryophyta</taxon>
        <taxon>Tracheophyta</taxon>
        <taxon>Spermatophyta</taxon>
        <taxon>Magnoliopsida</taxon>
        <taxon>eudicotyledons</taxon>
        <taxon>Gunneridae</taxon>
        <taxon>Pentapetalae</taxon>
        <taxon>rosids</taxon>
        <taxon>fabids</taxon>
        <taxon>Malpighiales</taxon>
        <taxon>Linaceae</taxon>
        <taxon>Linum</taxon>
    </lineage>
</organism>
<protein>
    <recommendedName>
        <fullName evidence="5">Secreted protein</fullName>
    </recommendedName>
</protein>
<evidence type="ECO:0000256" key="1">
    <source>
        <dbReference type="SAM" id="MobiDB-lite"/>
    </source>
</evidence>
<evidence type="ECO:0000313" key="3">
    <source>
        <dbReference type="EMBL" id="CAL1359355.1"/>
    </source>
</evidence>
<sequence length="69" mass="7354">MSSLNVTFSQFEPTALLSIAMLLLFQATNGEEHEAHCCVLRYQPAAGNSEADDGDDDDDGGDFDFAPAA</sequence>
<proteinExistence type="predicted"/>
<feature type="chain" id="PRO_5043942996" description="Secreted protein" evidence="2">
    <location>
        <begin position="31"/>
        <end position="69"/>
    </location>
</feature>
<keyword evidence="2" id="KW-0732">Signal</keyword>